<keyword evidence="6" id="KW-0175">Coiled coil</keyword>
<feature type="region of interest" description="Disordered" evidence="7">
    <location>
        <begin position="560"/>
        <end position="636"/>
    </location>
</feature>
<feature type="domain" description="BHLH" evidence="8">
    <location>
        <begin position="97"/>
        <end position="148"/>
    </location>
</feature>
<dbReference type="SMART" id="SM00353">
    <property type="entry name" value="HLH"/>
    <property type="match status" value="1"/>
</dbReference>
<dbReference type="PROSITE" id="PS50888">
    <property type="entry name" value="BHLH"/>
    <property type="match status" value="1"/>
</dbReference>
<feature type="coiled-coil region" evidence="6">
    <location>
        <begin position="198"/>
        <end position="232"/>
    </location>
</feature>
<reference evidence="9" key="2">
    <citation type="journal article" date="2004" name="Development">
        <title>Gene expression profiles of transcription factors and signaling molecules in the ascidian embryo: towards a comprehensive understanding of gene networks.</title>
        <authorList>
            <person name="Imai K.S."/>
            <person name="Hino K."/>
            <person name="Yagi K."/>
            <person name="Satoh N."/>
            <person name="Satou Y."/>
        </authorList>
    </citation>
    <scope>NUCLEOTIDE SEQUENCE</scope>
</reference>
<accession>Q4H3W8</accession>
<dbReference type="GO" id="GO:0005634">
    <property type="term" value="C:nucleus"/>
    <property type="evidence" value="ECO:0007669"/>
    <property type="project" value="UniProtKB-SubCell"/>
</dbReference>
<reference evidence="9" key="3">
    <citation type="submission" date="2005-04" db="EMBL/GenBank/DDBJ databases">
        <title>Expressed genes in Ciona intestinalis.</title>
        <authorList>
            <person name="Satou Y."/>
        </authorList>
    </citation>
    <scope>NUCLEOTIDE SEQUENCE</scope>
</reference>
<dbReference type="CDD" id="cd11419">
    <property type="entry name" value="bHLHzip_TFAP4"/>
    <property type="match status" value="1"/>
</dbReference>
<protein>
    <submittedName>
        <fullName evidence="9">Transcription factor protein</fullName>
    </submittedName>
</protein>
<sequence>MAFYAKTLENISNIPATDYRQRERNLSECTGSVASAANVYVSAPVTTCQPGSTGSINLPTLAPIQGNEILVNVSDDLDIDPVMGGAVYGQREQDRKVKREIANSNERRRMQSINAGFKSLKTILPHTDGDKLSKAAILQQTAEYILQLESDKLRLLNQNEKLRRAYSECMCTASKHKTLLYETLEKDEGIGSPREEDMEDVRRDAIEVRQQLDKERRLRMLLEDQVRDLEAQIYPEKLRELVNSVSTQQQQQHRPSKRVDDIGGQMEAEEKGNILPQLKINVASNRQNVVCPNDNTVTTTVLTSPPRLQSPIRYQVHPKLPPLQTAVETVPYAGLCVTVDNTEETLTPTQSQSNNYCGSLPRSRQPLKKRAVELTESDQSAPCKVAKVTTQAPTSKPIQPIPSNKPMKMVAVKTPDSQNLPIPKPDPQILYPNRPCVPPTYMNLNPHPNNQAWSEQKTPQVMATPTQTNFHITVASKPQIPSTQYVVQPAIQMVHPPKEMTLNQLNNVSSLSMTLTQLNALSTACTRPNLPSHNAVPATRVQAQYLPLVAMDTVLGRRSERRISSATTDSVVSDEEKHELLEDPQNEDNIPTIKLPAVVGRSRSDPGPALTVENHPDIPCSGSSTATVSVLSSGPGSPPVIRHIDAVATRRNLETIVQAIDHLEQQARRNSQDQQPTEESTNT</sequence>
<dbReference type="InterPro" id="IPR036638">
    <property type="entry name" value="HLH_DNA-bd_sf"/>
</dbReference>
<dbReference type="Gene3D" id="4.10.280.10">
    <property type="entry name" value="Helix-loop-helix DNA-binding domain"/>
    <property type="match status" value="1"/>
</dbReference>
<evidence type="ECO:0000256" key="3">
    <source>
        <dbReference type="ARBA" id="ARBA00023125"/>
    </source>
</evidence>
<evidence type="ECO:0000256" key="7">
    <source>
        <dbReference type="SAM" id="MobiDB-lite"/>
    </source>
</evidence>
<dbReference type="InterPro" id="IPR011598">
    <property type="entry name" value="bHLH_dom"/>
</dbReference>
<dbReference type="GO" id="GO:0003677">
    <property type="term" value="F:DNA binding"/>
    <property type="evidence" value="ECO:0007669"/>
    <property type="project" value="UniProtKB-KW"/>
</dbReference>
<dbReference type="PANTHER" id="PTHR15741:SF27">
    <property type="entry name" value="TRANSCRIPTION FACTOR AP-4"/>
    <property type="match status" value="1"/>
</dbReference>
<dbReference type="AlphaFoldDB" id="Q4H3W8"/>
<evidence type="ECO:0000256" key="6">
    <source>
        <dbReference type="SAM" id="Coils"/>
    </source>
</evidence>
<comment type="subcellular location">
    <subcellularLocation>
        <location evidence="1">Nucleus</location>
    </subcellularLocation>
</comment>
<evidence type="ECO:0000256" key="1">
    <source>
        <dbReference type="ARBA" id="ARBA00004123"/>
    </source>
</evidence>
<evidence type="ECO:0000256" key="4">
    <source>
        <dbReference type="ARBA" id="ARBA00023163"/>
    </source>
</evidence>
<dbReference type="EMBL" id="AB210304">
    <property type="protein sequence ID" value="BAE06309.1"/>
    <property type="molecule type" value="mRNA"/>
</dbReference>
<dbReference type="Pfam" id="PF00010">
    <property type="entry name" value="HLH"/>
    <property type="match status" value="1"/>
</dbReference>
<proteinExistence type="evidence at transcript level"/>
<reference evidence="9" key="1">
    <citation type="journal article" date="2003" name="Dev. Genes Evol.">
        <title>Genomewide surveys of developmentally relevant genes in Ciona intestinalis.</title>
        <authorList>
            <person name="Satou Y."/>
            <person name="Satoh N."/>
        </authorList>
    </citation>
    <scope>NUCLEOTIDE SEQUENCE</scope>
</reference>
<gene>
    <name evidence="9" type="primary">Ci-AP4</name>
</gene>
<evidence type="ECO:0000259" key="8">
    <source>
        <dbReference type="PROSITE" id="PS50888"/>
    </source>
</evidence>
<dbReference type="InterPro" id="IPR052207">
    <property type="entry name" value="Max-like/E-box_TFs"/>
</dbReference>
<evidence type="ECO:0000313" key="9">
    <source>
        <dbReference type="EMBL" id="BAE06309.1"/>
    </source>
</evidence>
<keyword evidence="2" id="KW-0805">Transcription regulation</keyword>
<organism evidence="9">
    <name type="scientific">Ciona intestinalis</name>
    <name type="common">Transparent sea squirt</name>
    <name type="synonym">Ascidia intestinalis</name>
    <dbReference type="NCBI Taxonomy" id="7719"/>
    <lineage>
        <taxon>Eukaryota</taxon>
        <taxon>Metazoa</taxon>
        <taxon>Chordata</taxon>
        <taxon>Tunicata</taxon>
        <taxon>Ascidiacea</taxon>
        <taxon>Phlebobranchia</taxon>
        <taxon>Cionidae</taxon>
        <taxon>Ciona</taxon>
    </lineage>
</organism>
<evidence type="ECO:0000256" key="5">
    <source>
        <dbReference type="ARBA" id="ARBA00023242"/>
    </source>
</evidence>
<keyword evidence="5" id="KW-0539">Nucleus</keyword>
<dbReference type="FunFam" id="4.10.280.10:FF:000036">
    <property type="entry name" value="Transcription factor AP-4"/>
    <property type="match status" value="1"/>
</dbReference>
<evidence type="ECO:0000256" key="2">
    <source>
        <dbReference type="ARBA" id="ARBA00023015"/>
    </source>
</evidence>
<dbReference type="SUPFAM" id="SSF47459">
    <property type="entry name" value="HLH, helix-loop-helix DNA-binding domain"/>
    <property type="match status" value="1"/>
</dbReference>
<keyword evidence="4" id="KW-0804">Transcription</keyword>
<name>Q4H3W8_CIOIN</name>
<dbReference type="PANTHER" id="PTHR15741">
    <property type="entry name" value="BASIC HELIX-LOOP-HELIX ZIP TRANSCRIPTION FACTOR"/>
    <property type="match status" value="1"/>
</dbReference>
<keyword evidence="3" id="KW-0238">DNA-binding</keyword>
<dbReference type="GO" id="GO:0046983">
    <property type="term" value="F:protein dimerization activity"/>
    <property type="evidence" value="ECO:0007669"/>
    <property type="project" value="InterPro"/>
</dbReference>